<feature type="transmembrane region" description="Helical" evidence="1">
    <location>
        <begin position="91"/>
        <end position="115"/>
    </location>
</feature>
<dbReference type="InterPro" id="IPR003675">
    <property type="entry name" value="Rce1/LyrA-like_dom"/>
</dbReference>
<feature type="transmembrane region" description="Helical" evidence="1">
    <location>
        <begin position="29"/>
        <end position="46"/>
    </location>
</feature>
<dbReference type="BioCyc" id="PSYR629263:G11X0-2870-MONOMER"/>
<dbReference type="GO" id="GO:0080120">
    <property type="term" value="P:CAAX-box protein maturation"/>
    <property type="evidence" value="ECO:0007669"/>
    <property type="project" value="UniProtKB-ARBA"/>
</dbReference>
<proteinExistence type="predicted"/>
<feature type="transmembrane region" description="Helical" evidence="1">
    <location>
        <begin position="218"/>
        <end position="235"/>
    </location>
</feature>
<organism evidence="3 4">
    <name type="scientific">Pseudomonas syringae pv. pisi str. 1704B</name>
    <dbReference type="NCBI Taxonomy" id="629263"/>
    <lineage>
        <taxon>Bacteria</taxon>
        <taxon>Pseudomonadati</taxon>
        <taxon>Pseudomonadota</taxon>
        <taxon>Gammaproteobacteria</taxon>
        <taxon>Pseudomonadales</taxon>
        <taxon>Pseudomonadaceae</taxon>
        <taxon>Pseudomonas</taxon>
        <taxon>Pseudomonas syringae</taxon>
    </lineage>
</organism>
<sequence length="283" mass="30896">MTTRHWLTFCLLSSGYALALFHGNLDPSAALSFGALFIAWFCVARSSYSSIRLCGHGLFIVTGLALAFHLAPGFNNANVIEATRFSADAALFSMDLSLDKPLIGFWLILACPWILPKVDVAHSLQTGLLALIVTSAFCMTAAVMLNVVGWTPKWPAQGLIWLLNNLLLVTLTEELFFRAYLQGSLMRLFKSSRYATALSITLAAGLFGLAHAGAGPQWVAWAGMAGVGVRHRISFRRAAGRRHQPSGPEPRAFRAVHLPHAGPPGLTLRSLVARRSIYRRARR</sequence>
<dbReference type="HOGENOM" id="CLU_055401_0_0_6"/>
<dbReference type="Pfam" id="PF02517">
    <property type="entry name" value="Rce1-like"/>
    <property type="match status" value="1"/>
</dbReference>
<keyword evidence="1" id="KW-0812">Transmembrane</keyword>
<feature type="transmembrane region" description="Helical" evidence="1">
    <location>
        <begin position="53"/>
        <end position="71"/>
    </location>
</feature>
<dbReference type="EMBL" id="AEAI01000760">
    <property type="protein sequence ID" value="EGH43666.1"/>
    <property type="molecule type" value="Genomic_DNA"/>
</dbReference>
<evidence type="ECO:0000313" key="4">
    <source>
        <dbReference type="Proteomes" id="UP000004986"/>
    </source>
</evidence>
<keyword evidence="4" id="KW-1185">Reference proteome</keyword>
<keyword evidence="1" id="KW-0472">Membrane</keyword>
<feature type="transmembrane region" description="Helical" evidence="1">
    <location>
        <begin position="159"/>
        <end position="181"/>
    </location>
</feature>
<keyword evidence="1" id="KW-1133">Transmembrane helix</keyword>
<evidence type="ECO:0000256" key="1">
    <source>
        <dbReference type="SAM" id="Phobius"/>
    </source>
</evidence>
<dbReference type="Proteomes" id="UP000004986">
    <property type="component" value="Unassembled WGS sequence"/>
</dbReference>
<name>F3G9B6_PSESJ</name>
<evidence type="ECO:0000259" key="2">
    <source>
        <dbReference type="Pfam" id="PF02517"/>
    </source>
</evidence>
<feature type="domain" description="CAAX prenyl protease 2/Lysostaphin resistance protein A-like" evidence="2">
    <location>
        <begin position="158"/>
        <end position="227"/>
    </location>
</feature>
<dbReference type="AlphaFoldDB" id="F3G9B6"/>
<dbReference type="GO" id="GO:0004175">
    <property type="term" value="F:endopeptidase activity"/>
    <property type="evidence" value="ECO:0007669"/>
    <property type="project" value="UniProtKB-ARBA"/>
</dbReference>
<accession>F3G9B6</accession>
<protein>
    <submittedName>
        <fullName evidence="3">Abortive infection protein</fullName>
    </submittedName>
</protein>
<comment type="caution">
    <text evidence="3">The sequence shown here is derived from an EMBL/GenBank/DDBJ whole genome shotgun (WGS) entry which is preliminary data.</text>
</comment>
<feature type="transmembrane region" description="Helical" evidence="1">
    <location>
        <begin position="127"/>
        <end position="147"/>
    </location>
</feature>
<gene>
    <name evidence="3" type="ORF">PSYPI_15268</name>
</gene>
<evidence type="ECO:0000313" key="3">
    <source>
        <dbReference type="EMBL" id="EGH43666.1"/>
    </source>
</evidence>
<feature type="transmembrane region" description="Helical" evidence="1">
    <location>
        <begin position="193"/>
        <end position="212"/>
    </location>
</feature>
<dbReference type="PATRIC" id="fig|629263.4.peg.2489"/>
<reference evidence="3 4" key="1">
    <citation type="journal article" date="2011" name="PLoS Pathog.">
        <title>Dynamic evolution of pathogenicity revealed by sequencing and comparative genomics of 19 Pseudomonas syringae isolates.</title>
        <authorList>
            <person name="Baltrus D.A."/>
            <person name="Nishimura M.T."/>
            <person name="Romanchuk A."/>
            <person name="Chang J.H."/>
            <person name="Mukhtar M.S."/>
            <person name="Cherkis K."/>
            <person name="Roach J."/>
            <person name="Grant S.R."/>
            <person name="Jones C.D."/>
            <person name="Dangl J.L."/>
        </authorList>
    </citation>
    <scope>NUCLEOTIDE SEQUENCE [LARGE SCALE GENOMIC DNA]</scope>
    <source>
        <strain evidence="3 4">1704B</strain>
    </source>
</reference>